<feature type="transmembrane region" description="Helical" evidence="1">
    <location>
        <begin position="9"/>
        <end position="29"/>
    </location>
</feature>
<dbReference type="Proteomes" id="UP000179221">
    <property type="component" value="Unassembled WGS sequence"/>
</dbReference>
<organism evidence="2 3">
    <name type="scientific">Candidatus Woesebacteria bacterium RIFCSPHIGHO2_01_FULL_40_22</name>
    <dbReference type="NCBI Taxonomy" id="1802499"/>
    <lineage>
        <taxon>Bacteria</taxon>
        <taxon>Candidatus Woeseibacteriota</taxon>
    </lineage>
</organism>
<keyword evidence="1" id="KW-0812">Transmembrane</keyword>
<dbReference type="AlphaFoldDB" id="A0A1F7YJ88"/>
<comment type="caution">
    <text evidence="2">The sequence shown here is derived from an EMBL/GenBank/DDBJ whole genome shotgun (WGS) entry which is preliminary data.</text>
</comment>
<accession>A0A1F7YJ88</accession>
<dbReference type="EMBL" id="MGGL01000004">
    <property type="protein sequence ID" value="OGM27411.1"/>
    <property type="molecule type" value="Genomic_DNA"/>
</dbReference>
<protein>
    <submittedName>
        <fullName evidence="2">Uncharacterized protein</fullName>
    </submittedName>
</protein>
<proteinExistence type="predicted"/>
<evidence type="ECO:0000313" key="3">
    <source>
        <dbReference type="Proteomes" id="UP000179221"/>
    </source>
</evidence>
<keyword evidence="1" id="KW-1133">Transmembrane helix</keyword>
<evidence type="ECO:0000313" key="2">
    <source>
        <dbReference type="EMBL" id="OGM27411.1"/>
    </source>
</evidence>
<name>A0A1F7YJ88_9BACT</name>
<evidence type="ECO:0000256" key="1">
    <source>
        <dbReference type="SAM" id="Phobius"/>
    </source>
</evidence>
<sequence>MILKNKNNNFLLTLSIVLILMGIVIFSFFSQKRAPVTPEKASTEIRQIQTQSQSDDVEAIEKDINDTDLSEIDREISAIEKELNASY</sequence>
<keyword evidence="1" id="KW-0472">Membrane</keyword>
<reference evidence="2 3" key="1">
    <citation type="journal article" date="2016" name="Nat. Commun.">
        <title>Thousands of microbial genomes shed light on interconnected biogeochemical processes in an aquifer system.</title>
        <authorList>
            <person name="Anantharaman K."/>
            <person name="Brown C.T."/>
            <person name="Hug L.A."/>
            <person name="Sharon I."/>
            <person name="Castelle C.J."/>
            <person name="Probst A.J."/>
            <person name="Thomas B.C."/>
            <person name="Singh A."/>
            <person name="Wilkins M.J."/>
            <person name="Karaoz U."/>
            <person name="Brodie E.L."/>
            <person name="Williams K.H."/>
            <person name="Hubbard S.S."/>
            <person name="Banfield J.F."/>
        </authorList>
    </citation>
    <scope>NUCLEOTIDE SEQUENCE [LARGE SCALE GENOMIC DNA]</scope>
</reference>
<gene>
    <name evidence="2" type="ORF">A2628_01245</name>
</gene>